<dbReference type="AlphaFoldDB" id="A0A3E1Y7U3"/>
<evidence type="ECO:0000313" key="2">
    <source>
        <dbReference type="EMBL" id="RFS21181.1"/>
    </source>
</evidence>
<comment type="caution">
    <text evidence="2">The sequence shown here is derived from an EMBL/GenBank/DDBJ whole genome shotgun (WGS) entry which is preliminary data.</text>
</comment>
<reference evidence="2 3" key="1">
    <citation type="submission" date="2018-07" db="EMBL/GenBank/DDBJ databases">
        <title>Chitinophaga K2CV101002-2 sp. nov., isolated from a monsoon evergreen broad-leaved forest soil.</title>
        <authorList>
            <person name="Lv Y."/>
        </authorList>
    </citation>
    <scope>NUCLEOTIDE SEQUENCE [LARGE SCALE GENOMIC DNA]</scope>
    <source>
        <strain evidence="2 3">GDMCC 1.1288</strain>
    </source>
</reference>
<proteinExistence type="predicted"/>
<dbReference type="Proteomes" id="UP000260644">
    <property type="component" value="Unassembled WGS sequence"/>
</dbReference>
<dbReference type="InterPro" id="IPR008993">
    <property type="entry name" value="TIMP-like_OB-fold"/>
</dbReference>
<accession>A0A3E1Y7U3</accession>
<gene>
    <name evidence="2" type="ORF">DVR12_17765</name>
</gene>
<keyword evidence="1" id="KW-0732">Signal</keyword>
<protein>
    <recommendedName>
        <fullName evidence="4">Tissue inhibitor of metalloproteinase</fullName>
    </recommendedName>
</protein>
<dbReference type="OrthoDB" id="1260598at2"/>
<dbReference type="SUPFAM" id="SSF50242">
    <property type="entry name" value="TIMP-like"/>
    <property type="match status" value="1"/>
</dbReference>
<dbReference type="Gene3D" id="2.40.50.120">
    <property type="match status" value="1"/>
</dbReference>
<feature type="chain" id="PRO_5017784176" description="Tissue inhibitor of metalloproteinase" evidence="1">
    <location>
        <begin position="20"/>
        <end position="148"/>
    </location>
</feature>
<evidence type="ECO:0008006" key="4">
    <source>
        <dbReference type="Google" id="ProtNLM"/>
    </source>
</evidence>
<sequence>MKYLCATVLLILFTLKSFCCSCIGFNSVESGLKNSDVVFVGKVLSKEIIDLSDPLYPQMLFQQVKLKFLVTKAYKGKVKSDTLTVITGMGKGDCGYPFEMNKNYIVYSSYYRNVDKRRKKDKRFLSTDICQRTRSSDDKDEIIALENS</sequence>
<dbReference type="EMBL" id="QPMM01000009">
    <property type="protein sequence ID" value="RFS21181.1"/>
    <property type="molecule type" value="Genomic_DNA"/>
</dbReference>
<evidence type="ECO:0000256" key="1">
    <source>
        <dbReference type="SAM" id="SignalP"/>
    </source>
</evidence>
<dbReference type="RefSeq" id="WP_116977129.1">
    <property type="nucleotide sequence ID" value="NZ_QPMM01000009.1"/>
</dbReference>
<evidence type="ECO:0000313" key="3">
    <source>
        <dbReference type="Proteomes" id="UP000260644"/>
    </source>
</evidence>
<keyword evidence="3" id="KW-1185">Reference proteome</keyword>
<organism evidence="2 3">
    <name type="scientific">Chitinophaga silvatica</name>
    <dbReference type="NCBI Taxonomy" id="2282649"/>
    <lineage>
        <taxon>Bacteria</taxon>
        <taxon>Pseudomonadati</taxon>
        <taxon>Bacteroidota</taxon>
        <taxon>Chitinophagia</taxon>
        <taxon>Chitinophagales</taxon>
        <taxon>Chitinophagaceae</taxon>
        <taxon>Chitinophaga</taxon>
    </lineage>
</organism>
<feature type="signal peptide" evidence="1">
    <location>
        <begin position="1"/>
        <end position="19"/>
    </location>
</feature>
<name>A0A3E1Y7U3_9BACT</name>